<dbReference type="RefSeq" id="WP_309727717.1">
    <property type="nucleotide sequence ID" value="NZ_JAVDQA010000003.1"/>
</dbReference>
<accession>A0ABU1K8E3</accession>
<evidence type="ECO:0000313" key="1">
    <source>
        <dbReference type="EMBL" id="MDR6300823.1"/>
    </source>
</evidence>
<keyword evidence="2" id="KW-1185">Reference proteome</keyword>
<sequence>MTLDELLALTENIKVEISELKWHEDDVRHSFFGLYYSGIYDFYIGKSTFRLAEYLGQGKVAFTSDIYDFNPHAKRLYEIQGHPMLSAGFHNDLNRNVIFGTWTAFEFSISLIFDYLVTDHEYESIIKKLNAKLVKAISSLEESSKTLILDILKKSSFVPLFRKMNFILKRIPNCYPDTLKEDREFVEFVGKLRNCMIHSNGYYRGNYFKYEFGDTVFEFEDKQIFSQVGTNQFVYLEIAIKLKEIFRKICNCTNDIEDIPYPEDGQNIIKK</sequence>
<gene>
    <name evidence="1" type="ORF">GGR31_001466</name>
</gene>
<evidence type="ECO:0008006" key="3">
    <source>
        <dbReference type="Google" id="ProtNLM"/>
    </source>
</evidence>
<organism evidence="1 2">
    <name type="scientific">Mesonia maritima</name>
    <dbReference type="NCBI Taxonomy" id="1793873"/>
    <lineage>
        <taxon>Bacteria</taxon>
        <taxon>Pseudomonadati</taxon>
        <taxon>Bacteroidota</taxon>
        <taxon>Flavobacteriia</taxon>
        <taxon>Flavobacteriales</taxon>
        <taxon>Flavobacteriaceae</taxon>
        <taxon>Mesonia</taxon>
    </lineage>
</organism>
<evidence type="ECO:0000313" key="2">
    <source>
        <dbReference type="Proteomes" id="UP001257659"/>
    </source>
</evidence>
<dbReference type="EMBL" id="JAVDQA010000003">
    <property type="protein sequence ID" value="MDR6300823.1"/>
    <property type="molecule type" value="Genomic_DNA"/>
</dbReference>
<protein>
    <recommendedName>
        <fullName evidence="3">Cthe-2314-like HEPN domain-containing protein</fullName>
    </recommendedName>
</protein>
<dbReference type="Proteomes" id="UP001257659">
    <property type="component" value="Unassembled WGS sequence"/>
</dbReference>
<reference evidence="1 2" key="1">
    <citation type="submission" date="2023-07" db="EMBL/GenBank/DDBJ databases">
        <title>Genomic Encyclopedia of Type Strains, Phase IV (KMG-IV): sequencing the most valuable type-strain genomes for metagenomic binning, comparative biology and taxonomic classification.</title>
        <authorList>
            <person name="Goeker M."/>
        </authorList>
    </citation>
    <scope>NUCLEOTIDE SEQUENCE [LARGE SCALE GENOMIC DNA]</scope>
    <source>
        <strain evidence="1 2">DSM 102814</strain>
    </source>
</reference>
<proteinExistence type="predicted"/>
<comment type="caution">
    <text evidence="1">The sequence shown here is derived from an EMBL/GenBank/DDBJ whole genome shotgun (WGS) entry which is preliminary data.</text>
</comment>
<name>A0ABU1K8E3_9FLAO</name>